<dbReference type="SUPFAM" id="SSF55729">
    <property type="entry name" value="Acyl-CoA N-acyltransferases (Nat)"/>
    <property type="match status" value="1"/>
</dbReference>
<dbReference type="PROSITE" id="PS51186">
    <property type="entry name" value="GNAT"/>
    <property type="match status" value="1"/>
</dbReference>
<dbReference type="Gene3D" id="3.40.630.30">
    <property type="match status" value="1"/>
</dbReference>
<accession>A0A919AJA2</accession>
<dbReference type="GO" id="GO:0016747">
    <property type="term" value="F:acyltransferase activity, transferring groups other than amino-acyl groups"/>
    <property type="evidence" value="ECO:0007669"/>
    <property type="project" value="InterPro"/>
</dbReference>
<dbReference type="Pfam" id="PF00583">
    <property type="entry name" value="Acetyltransf_1"/>
    <property type="match status" value="1"/>
</dbReference>
<evidence type="ECO:0000313" key="4">
    <source>
        <dbReference type="Proteomes" id="UP000630718"/>
    </source>
</evidence>
<feature type="region of interest" description="Disordered" evidence="1">
    <location>
        <begin position="28"/>
        <end position="49"/>
    </location>
</feature>
<dbReference type="InterPro" id="IPR000182">
    <property type="entry name" value="GNAT_dom"/>
</dbReference>
<comment type="caution">
    <text evidence="3">The sequence shown here is derived from an EMBL/GenBank/DDBJ whole genome shotgun (WGS) entry which is preliminary data.</text>
</comment>
<dbReference type="InterPro" id="IPR016181">
    <property type="entry name" value="Acyl_CoA_acyltransferase"/>
</dbReference>
<feature type="compositionally biased region" description="Polar residues" evidence="1">
    <location>
        <begin position="40"/>
        <end position="49"/>
    </location>
</feature>
<evidence type="ECO:0000313" key="3">
    <source>
        <dbReference type="EMBL" id="GHF11353.1"/>
    </source>
</evidence>
<keyword evidence="4" id="KW-1185">Reference proteome</keyword>
<dbReference type="Proteomes" id="UP000630718">
    <property type="component" value="Unassembled WGS sequence"/>
</dbReference>
<organism evidence="3 4">
    <name type="scientific">Streptomyces fumanus</name>
    <dbReference type="NCBI Taxonomy" id="67302"/>
    <lineage>
        <taxon>Bacteria</taxon>
        <taxon>Bacillati</taxon>
        <taxon>Actinomycetota</taxon>
        <taxon>Actinomycetes</taxon>
        <taxon>Kitasatosporales</taxon>
        <taxon>Streptomycetaceae</taxon>
        <taxon>Streptomyces</taxon>
    </lineage>
</organism>
<protein>
    <recommendedName>
        <fullName evidence="2">N-acetyltransferase domain-containing protein</fullName>
    </recommendedName>
</protein>
<proteinExistence type="predicted"/>
<reference evidence="3" key="1">
    <citation type="journal article" date="2014" name="Int. J. Syst. Evol. Microbiol.">
        <title>Complete genome sequence of Corynebacterium casei LMG S-19264T (=DSM 44701T), isolated from a smear-ripened cheese.</title>
        <authorList>
            <consortium name="US DOE Joint Genome Institute (JGI-PGF)"/>
            <person name="Walter F."/>
            <person name="Albersmeier A."/>
            <person name="Kalinowski J."/>
            <person name="Ruckert C."/>
        </authorList>
    </citation>
    <scope>NUCLEOTIDE SEQUENCE</scope>
    <source>
        <strain evidence="3">JCM 4477</strain>
    </source>
</reference>
<name>A0A919AJA2_9ACTN</name>
<feature type="domain" description="N-acetyltransferase" evidence="2">
    <location>
        <begin position="70"/>
        <end position="225"/>
    </location>
</feature>
<sequence length="237" mass="25626">MAGSIDGDTLWRALSLGVTGALRARLHPARPVRPPLPPSDWSTDVSPSAPVTCQVPSGRVFTFSTHRGSVTTRPAAITDHEAVGAMHTRSSLESRYNRYQSARGGPSRREWSALIRPGTGESYVSRPDTEPLRVVSVCHLLHTPTEGVGELGILVEDAWQDLGLGTALVRHVLNRSRCLGLHTVLVMTGWSNHRMRAICRTLGSRTLRVDGDILELALPAAPSATGPCTRGHGRRAR</sequence>
<dbReference type="AlphaFoldDB" id="A0A919AJA2"/>
<dbReference type="EMBL" id="BNBI01000008">
    <property type="protein sequence ID" value="GHF11353.1"/>
    <property type="molecule type" value="Genomic_DNA"/>
</dbReference>
<gene>
    <name evidence="3" type="ORF">GCM10018772_40550</name>
</gene>
<evidence type="ECO:0000259" key="2">
    <source>
        <dbReference type="PROSITE" id="PS51186"/>
    </source>
</evidence>
<evidence type="ECO:0000256" key="1">
    <source>
        <dbReference type="SAM" id="MobiDB-lite"/>
    </source>
</evidence>
<reference evidence="3" key="2">
    <citation type="submission" date="2020-09" db="EMBL/GenBank/DDBJ databases">
        <authorList>
            <person name="Sun Q."/>
            <person name="Ohkuma M."/>
        </authorList>
    </citation>
    <scope>NUCLEOTIDE SEQUENCE</scope>
    <source>
        <strain evidence="3">JCM 4477</strain>
    </source>
</reference>